<protein>
    <submittedName>
        <fullName evidence="1">Uncharacterized protein</fullName>
    </submittedName>
</protein>
<keyword evidence="2" id="KW-1185">Reference proteome</keyword>
<dbReference type="AlphaFoldDB" id="E8LNA6"/>
<evidence type="ECO:0000313" key="2">
    <source>
        <dbReference type="Proteomes" id="UP000018458"/>
    </source>
</evidence>
<comment type="caution">
    <text evidence="1">The sequence shown here is derived from an EMBL/GenBank/DDBJ whole genome shotgun (WGS) entry which is preliminary data.</text>
</comment>
<gene>
    <name evidence="1" type="ORF">HMPREF9444_02261</name>
</gene>
<dbReference type="HOGENOM" id="CLU_2902572_0_0_6"/>
<name>E8LNA6_SUCHY</name>
<sequence>MDIRLTNEHALFTVKLNKPGISLQTKGFKDSFELMNNLYGKAIICVVDYVSFKKSLITDCYL</sequence>
<dbReference type="RefSeq" id="WP_009144394.1">
    <property type="nucleotide sequence ID" value="NZ_GL831077.1"/>
</dbReference>
<proteinExistence type="predicted"/>
<reference evidence="1 2" key="1">
    <citation type="submission" date="2011-01" db="EMBL/GenBank/DDBJ databases">
        <authorList>
            <person name="Weinstock G."/>
            <person name="Sodergren E."/>
            <person name="Clifton S."/>
            <person name="Fulton L."/>
            <person name="Fulton B."/>
            <person name="Courtney L."/>
            <person name="Fronick C."/>
            <person name="Harrison M."/>
            <person name="Strong C."/>
            <person name="Farmer C."/>
            <person name="Delahaunty K."/>
            <person name="Markovic C."/>
            <person name="Hall O."/>
            <person name="Minx P."/>
            <person name="Tomlinson C."/>
            <person name="Mitreva M."/>
            <person name="Hou S."/>
            <person name="Chen J."/>
            <person name="Wollam A."/>
            <person name="Pepin K.H."/>
            <person name="Johnson M."/>
            <person name="Bhonagiri V."/>
            <person name="Zhang X."/>
            <person name="Suruliraj S."/>
            <person name="Warren W."/>
            <person name="Chinwalla A."/>
            <person name="Mardis E.R."/>
            <person name="Wilson R.K."/>
        </authorList>
    </citation>
    <scope>NUCLEOTIDE SEQUENCE [LARGE SCALE GENOMIC DNA]</scope>
    <source>
        <strain evidence="2">DSM 22608 / JCM 16073 / KCTC 15190 / YIT 12066</strain>
    </source>
</reference>
<dbReference type="EMBL" id="AEVO01000164">
    <property type="protein sequence ID" value="EFY05999.1"/>
    <property type="molecule type" value="Genomic_DNA"/>
</dbReference>
<dbReference type="Proteomes" id="UP000018458">
    <property type="component" value="Unassembled WGS sequence"/>
</dbReference>
<evidence type="ECO:0000313" key="1">
    <source>
        <dbReference type="EMBL" id="EFY05999.1"/>
    </source>
</evidence>
<accession>E8LNA6</accession>
<organism evidence="1 2">
    <name type="scientific">Succinatimonas hippei (strain DSM 22608 / JCM 16073 / KCTC 15190 / YIT 12066)</name>
    <dbReference type="NCBI Taxonomy" id="762983"/>
    <lineage>
        <taxon>Bacteria</taxon>
        <taxon>Pseudomonadati</taxon>
        <taxon>Pseudomonadota</taxon>
        <taxon>Gammaproteobacteria</taxon>
        <taxon>Aeromonadales</taxon>
        <taxon>Succinivibrionaceae</taxon>
        <taxon>Succinatimonas</taxon>
    </lineage>
</organism>